<evidence type="ECO:0000259" key="2">
    <source>
        <dbReference type="Pfam" id="PF20171"/>
    </source>
</evidence>
<evidence type="ECO:0000259" key="1">
    <source>
        <dbReference type="Pfam" id="PF10128"/>
    </source>
</evidence>
<protein>
    <submittedName>
        <fullName evidence="3">Glucose-6-phosphate dehydrogenase assembly protein OpcA</fullName>
    </submittedName>
</protein>
<organism evidence="3 4">
    <name type="scientific">Micrococcoides hystricis</name>
    <dbReference type="NCBI Taxonomy" id="1572761"/>
    <lineage>
        <taxon>Bacteria</taxon>
        <taxon>Bacillati</taxon>
        <taxon>Actinomycetota</taxon>
        <taxon>Actinomycetes</taxon>
        <taxon>Micrococcales</taxon>
        <taxon>Micrococcaceae</taxon>
        <taxon>Micrococcoides</taxon>
    </lineage>
</organism>
<dbReference type="RefSeq" id="WP_377457397.1">
    <property type="nucleotide sequence ID" value="NZ_JBHLUB010000001.1"/>
</dbReference>
<dbReference type="EMBL" id="JBHLUB010000001">
    <property type="protein sequence ID" value="MFC0580954.1"/>
    <property type="molecule type" value="Genomic_DNA"/>
</dbReference>
<dbReference type="PANTHER" id="PTHR38658:SF1">
    <property type="entry name" value="OXPP CYCLE PROTEIN OPCA-RELATED"/>
    <property type="match status" value="1"/>
</dbReference>
<dbReference type="InterPro" id="IPR046802">
    <property type="entry name" value="OpcA_G6PD_C"/>
</dbReference>
<reference evidence="3 4" key="1">
    <citation type="submission" date="2024-09" db="EMBL/GenBank/DDBJ databases">
        <authorList>
            <person name="Sun Q."/>
            <person name="Mori K."/>
        </authorList>
    </citation>
    <scope>NUCLEOTIDE SEQUENCE [LARGE SCALE GENOMIC DNA]</scope>
    <source>
        <strain evidence="3 4">NCAIM B.02604</strain>
    </source>
</reference>
<feature type="domain" description="Glucose-6-phosphate dehydrogenase assembly protein OpcA C-terminal" evidence="2">
    <location>
        <begin position="166"/>
        <end position="295"/>
    </location>
</feature>
<dbReference type="Proteomes" id="UP001589862">
    <property type="component" value="Unassembled WGS sequence"/>
</dbReference>
<dbReference type="InterPro" id="IPR046801">
    <property type="entry name" value="OpcA_G6PD_N"/>
</dbReference>
<proteinExistence type="predicted"/>
<accession>A0ABV6P753</accession>
<gene>
    <name evidence="3" type="ORF">ACFFFR_00940</name>
</gene>
<evidence type="ECO:0000313" key="3">
    <source>
        <dbReference type="EMBL" id="MFC0580954.1"/>
    </source>
</evidence>
<sequence>MKIDLPDTTTSQVAKKLGQIREDGGVIALSRVLTLIVATEAGKEEEAIQAANIASREHPCRIIVLVTGDKFAETKLDAQIRVGGDAGASEVILLFGSGTLAEHTESMVSALLLPDAPIVVWWPHTAPTKPADSQLGSIAHRRITDAGNAIDVRGALEALSKNYQAGDTDLSWTRTTSWRIQLAAIFDLVDPATINHITVAGAADSPSTVLLAAWLTRALRCPITINSAPRGSGITAVRFSRQKGDIVLSRSMGDVAQLYRPEDPVQHISMPKRTLADCLAEELRRLDPDETFGEVVQKGLPRTNLRSVRASER</sequence>
<comment type="caution">
    <text evidence="3">The sequence shown here is derived from an EMBL/GenBank/DDBJ whole genome shotgun (WGS) entry which is preliminary data.</text>
</comment>
<dbReference type="PANTHER" id="PTHR38658">
    <property type="entry name" value="OXPP CYCLE PROTEIN OPCA-RELATED"/>
    <property type="match status" value="1"/>
</dbReference>
<keyword evidence="4" id="KW-1185">Reference proteome</keyword>
<feature type="domain" description="Glucose-6-phosphate dehydrogenase assembly protein OpcA N-terminal" evidence="1">
    <location>
        <begin position="51"/>
        <end position="160"/>
    </location>
</feature>
<name>A0ABV6P753_9MICC</name>
<evidence type="ECO:0000313" key="4">
    <source>
        <dbReference type="Proteomes" id="UP001589862"/>
    </source>
</evidence>
<dbReference type="InterPro" id="IPR004555">
    <property type="entry name" value="G6PDH_assembly_OpcA"/>
</dbReference>
<dbReference type="Pfam" id="PF20171">
    <property type="entry name" value="OpcA_G6PD_C"/>
    <property type="match status" value="1"/>
</dbReference>
<dbReference type="Pfam" id="PF10128">
    <property type="entry name" value="OpcA_G6PD_assem"/>
    <property type="match status" value="1"/>
</dbReference>